<accession>A0A915C509</accession>
<dbReference type="AlphaFoldDB" id="A0A915C509"/>
<sequence length="93" mass="10572">MLELCALLTPDVLLVYSFDIEFSGRTANICYRVLADAFPQRAKRASFLDLLLHWLWKSIELDMPPGKQSAGNCLGRSTHYEHVSTVTSMHCRD</sequence>
<proteinExistence type="predicted"/>
<protein>
    <submittedName>
        <fullName evidence="2">Uncharacterized protein</fullName>
    </submittedName>
</protein>
<evidence type="ECO:0000313" key="1">
    <source>
        <dbReference type="Proteomes" id="UP000887569"/>
    </source>
</evidence>
<name>A0A915C509_PARUN</name>
<dbReference type="Proteomes" id="UP000887569">
    <property type="component" value="Unplaced"/>
</dbReference>
<reference evidence="2" key="1">
    <citation type="submission" date="2022-11" db="UniProtKB">
        <authorList>
            <consortium name="WormBaseParasite"/>
        </authorList>
    </citation>
    <scope>IDENTIFICATION</scope>
</reference>
<dbReference type="WBParaSite" id="PgR085_g051_t03">
    <property type="protein sequence ID" value="PgR085_g051_t03"/>
    <property type="gene ID" value="PgR085_g051"/>
</dbReference>
<keyword evidence="1" id="KW-1185">Reference proteome</keyword>
<evidence type="ECO:0000313" key="2">
    <source>
        <dbReference type="WBParaSite" id="PgR085_g051_t03"/>
    </source>
</evidence>
<organism evidence="1 2">
    <name type="scientific">Parascaris univalens</name>
    <name type="common">Nematode worm</name>
    <dbReference type="NCBI Taxonomy" id="6257"/>
    <lineage>
        <taxon>Eukaryota</taxon>
        <taxon>Metazoa</taxon>
        <taxon>Ecdysozoa</taxon>
        <taxon>Nematoda</taxon>
        <taxon>Chromadorea</taxon>
        <taxon>Rhabditida</taxon>
        <taxon>Spirurina</taxon>
        <taxon>Ascaridomorpha</taxon>
        <taxon>Ascaridoidea</taxon>
        <taxon>Ascarididae</taxon>
        <taxon>Parascaris</taxon>
    </lineage>
</organism>